<protein>
    <recommendedName>
        <fullName evidence="3">DUF3987 domain-containing protein</fullName>
    </recommendedName>
</protein>
<keyword evidence="2" id="KW-1185">Reference proteome</keyword>
<dbReference type="KEGG" id="tpd:Teth39_0089"/>
<dbReference type="RefSeq" id="WP_012268861.1">
    <property type="nucleotide sequence ID" value="NC_010321.1"/>
</dbReference>
<evidence type="ECO:0000313" key="2">
    <source>
        <dbReference type="Proteomes" id="UP000002156"/>
    </source>
</evidence>
<evidence type="ECO:0008006" key="3">
    <source>
        <dbReference type="Google" id="ProtNLM"/>
    </source>
</evidence>
<dbReference type="STRING" id="340099.Teth39_0089"/>
<sequence>METKQEVIEAIKKFKQERQLPNTEKFFNTIIPQRQKDNIQEEEIEEAIPWPEDLPEAAYHGLIGEIIRAIEPYTEADNVALLMSFLTTIGNYIGKNIYTKVAADTHGTNIFTLLIGDTAKARKGTSLGPVREAFKRIDEDYIKDKNVEGLASGEGLIWAIRDPIVEKVKDKKTGEFKEELTDLGVEDKRLLVTESEFATILKRMQREGNILSPIIRQAWDGYKIQSLSKNNPAIVTGPHVSIIGHITVEELRNHLRNVELFNGFANRFIWQCVRRSKLLPEGPVIPDTIYNEIIQKLDDVFRWARENKGEIRRDDEATEFWKEAYPILTEDKDGVIGAITSRAEAQVLRLSLIYAILDKSKVIRKEHIEGAIAIWQRSEQSIEFIFGDSSGDEIQDRILEALKRGPMTQTEIFVNVFNRKIPAIRIRDTLQRLSAKGLISGKSIPTKGRPKTVWELNEQK</sequence>
<organism evidence="1 2">
    <name type="scientific">Thermoanaerobacter pseudethanolicus (strain ATCC 33223 / 39E)</name>
    <name type="common">Clostridium thermohydrosulfuricum</name>
    <dbReference type="NCBI Taxonomy" id="340099"/>
    <lineage>
        <taxon>Bacteria</taxon>
        <taxon>Bacillati</taxon>
        <taxon>Bacillota</taxon>
        <taxon>Clostridia</taxon>
        <taxon>Thermoanaerobacterales</taxon>
        <taxon>Thermoanaerobacteraceae</taxon>
        <taxon>Thermoanaerobacter</taxon>
    </lineage>
</organism>
<proteinExistence type="predicted"/>
<dbReference type="SUPFAM" id="SSF46785">
    <property type="entry name" value="Winged helix' DNA-binding domain"/>
    <property type="match status" value="1"/>
</dbReference>
<dbReference type="EMBL" id="CP000924">
    <property type="protein sequence ID" value="ABY93762.1"/>
    <property type="molecule type" value="Genomic_DNA"/>
</dbReference>
<reference evidence="2" key="1">
    <citation type="submission" date="2008-01" db="EMBL/GenBank/DDBJ databases">
        <title>Complete sequence of Thermoanaerobacter pseudethanolicus 39E.</title>
        <authorList>
            <person name="Copeland A."/>
            <person name="Lucas S."/>
            <person name="Lapidus A."/>
            <person name="Barry K."/>
            <person name="Glavina del Rio T."/>
            <person name="Dalin E."/>
            <person name="Tice H."/>
            <person name="Pitluck S."/>
            <person name="Bruce D."/>
            <person name="Goodwin L."/>
            <person name="Saunders E."/>
            <person name="Brettin T."/>
            <person name="Detter J.C."/>
            <person name="Han C."/>
            <person name="Schmutz J."/>
            <person name="Larimer F."/>
            <person name="Land M."/>
            <person name="Hauser L."/>
            <person name="Kyrpides N."/>
            <person name="Lykidis A."/>
            <person name="Hemme C."/>
            <person name="Fields M.W."/>
            <person name="He Z."/>
            <person name="Zhou J."/>
            <person name="Richardson P."/>
        </authorList>
    </citation>
    <scope>NUCLEOTIDE SEQUENCE [LARGE SCALE GENOMIC DNA]</scope>
    <source>
        <strain evidence="2">ATCC 33223 / DSM 2355 / 39E</strain>
    </source>
</reference>
<dbReference type="Proteomes" id="UP000002156">
    <property type="component" value="Chromosome"/>
</dbReference>
<gene>
    <name evidence="1" type="ordered locus">Teth39_0089</name>
</gene>
<dbReference type="HOGENOM" id="CLU_047670_0_0_9"/>
<dbReference type="InterPro" id="IPR036390">
    <property type="entry name" value="WH_DNA-bd_sf"/>
</dbReference>
<evidence type="ECO:0000313" key="1">
    <source>
        <dbReference type="EMBL" id="ABY93762.1"/>
    </source>
</evidence>
<dbReference type="AlphaFoldDB" id="B0KAZ1"/>
<dbReference type="eggNOG" id="COG4643">
    <property type="taxonomic scope" value="Bacteria"/>
</dbReference>
<accession>B0KAZ1</accession>
<name>B0KAZ1_THEP3</name>